<feature type="compositionally biased region" description="Polar residues" evidence="2">
    <location>
        <begin position="974"/>
        <end position="994"/>
    </location>
</feature>
<evidence type="ECO:0000313" key="4">
    <source>
        <dbReference type="Proteomes" id="UP000039865"/>
    </source>
</evidence>
<reference evidence="3 4" key="1">
    <citation type="submission" date="2014-06" db="EMBL/GenBank/DDBJ databases">
        <authorList>
            <person name="Swart Estienne"/>
        </authorList>
    </citation>
    <scope>NUCLEOTIDE SEQUENCE [LARGE SCALE GENOMIC DNA]</scope>
    <source>
        <strain evidence="3 4">130c</strain>
    </source>
</reference>
<evidence type="ECO:0000256" key="2">
    <source>
        <dbReference type="SAM" id="MobiDB-lite"/>
    </source>
</evidence>
<dbReference type="Proteomes" id="UP000039865">
    <property type="component" value="Unassembled WGS sequence"/>
</dbReference>
<keyword evidence="4" id="KW-1185">Reference proteome</keyword>
<organism evidence="3 4">
    <name type="scientific">Stylonychia lemnae</name>
    <name type="common">Ciliate</name>
    <dbReference type="NCBI Taxonomy" id="5949"/>
    <lineage>
        <taxon>Eukaryota</taxon>
        <taxon>Sar</taxon>
        <taxon>Alveolata</taxon>
        <taxon>Ciliophora</taxon>
        <taxon>Intramacronucleata</taxon>
        <taxon>Spirotrichea</taxon>
        <taxon>Stichotrichia</taxon>
        <taxon>Sporadotrichida</taxon>
        <taxon>Oxytrichidae</taxon>
        <taxon>Stylonychinae</taxon>
        <taxon>Stylonychia</taxon>
    </lineage>
</organism>
<feature type="compositionally biased region" description="Polar residues" evidence="2">
    <location>
        <begin position="329"/>
        <end position="348"/>
    </location>
</feature>
<feature type="compositionally biased region" description="Low complexity" evidence="2">
    <location>
        <begin position="349"/>
        <end position="374"/>
    </location>
</feature>
<proteinExistence type="predicted"/>
<protein>
    <submittedName>
        <fullName evidence="3">Uncharacterized protein</fullName>
    </submittedName>
</protein>
<feature type="compositionally biased region" description="Low complexity" evidence="2">
    <location>
        <begin position="956"/>
        <end position="973"/>
    </location>
</feature>
<feature type="compositionally biased region" description="Low complexity" evidence="2">
    <location>
        <begin position="475"/>
        <end position="497"/>
    </location>
</feature>
<feature type="coiled-coil region" evidence="1">
    <location>
        <begin position="152"/>
        <end position="193"/>
    </location>
</feature>
<feature type="compositionally biased region" description="Polar residues" evidence="2">
    <location>
        <begin position="388"/>
        <end position="405"/>
    </location>
</feature>
<feature type="region of interest" description="Disordered" evidence="2">
    <location>
        <begin position="255"/>
        <end position="274"/>
    </location>
</feature>
<feature type="compositionally biased region" description="Polar residues" evidence="2">
    <location>
        <begin position="460"/>
        <end position="469"/>
    </location>
</feature>
<feature type="region of interest" description="Disordered" evidence="2">
    <location>
        <begin position="1"/>
        <end position="52"/>
    </location>
</feature>
<feature type="region of interest" description="Disordered" evidence="2">
    <location>
        <begin position="329"/>
        <end position="405"/>
    </location>
</feature>
<accession>A0A078AKW5</accession>
<dbReference type="AlphaFoldDB" id="A0A078AKW5"/>
<keyword evidence="1" id="KW-0175">Coiled coil</keyword>
<feature type="region of interest" description="Disordered" evidence="2">
    <location>
        <begin position="442"/>
        <end position="499"/>
    </location>
</feature>
<dbReference type="InParanoid" id="A0A078AKW5"/>
<sequence length="1002" mass="114040">MFQASSENQSQLSQYTNADELQAKQNSRSNFKSNESKQVNSHLYNGGTNKYGSNFHKKKASIDSFDEIDTIEANVPIADEDEQNFINIQDSSENRHLKKSDTQYRINLPKVNKKGIQIVISKDQTSQMVGNIQKLNHKFSNKTVKLESILPNQSQSISKRNFERNLKNANEEIQRLRRELNEKNKLLENLSQVDLSTRRIPDGVQSVATTREPNHLGEREINSQLMNREFQLSGLEVHTERKKSESTFRVRKLKLHRANTDSQGHDLSRANSQPVLLSRRQVNFNKDLQADHEMQTQPLDLLNHNTNYPSSLSMEFQSRLSSASQIVNVQQQNSTRNQNPFSSNQQTPSSHHNAAYSSSNLNNNSNYSVSYSLNDTLNDPRSRKYKTTQKFQNSRPQESPQNLSSIKLPSINTQNIIKQSNLNPNPQLGSLKTVDLDVLEERDEQEEDGDKLTREGFYKSGSTLDSGTLQKIKKNNNQNRKLANSSSNQALLSSQNQMKSTALTLNKQQSGDWNMTQTQSKYNSINTPNNRNSQLQIAKNNSLNQTNQSTPKMNLNLQKQAKSQTEKNVKPILKNRNQLKVQLNQNNQILDQDEDRLLNPVNDEMSPIQSFDPGFDDEPDIPLRGQQVPGTYHANGKDPVKSSYELLQDLQKKESRGTGNTNKQIKLEESPSFANSNIMNDSLEEVKENKHQQAQILASILQQQNDFALNVKMLQENVQIMPTQQLKEGQGTPVKPLLKRLEIFYEDDVDDDYINEFQSPDQNEKDENADISIDHSDDVTPLIFTETLYQQSSNNIFVAQKQKQEDLINPFVLSDSGNQFQESMDFGSTGKDLSNAGVLNIRSSAMAVDRSNNLRASAVRYSQLESQLKNYYTGNQHRLTNIEEEDELCRYQNSSFSLAYGGRSSQSIIAPSIKNADDQNGAIKFPEISKQKHQLLQNTPSMQAAVSGNNIMNRQQNQLQQQQKQQNAATMNQFSQKVQKPIQKDSQVNLSFNQENEDNYKH</sequence>
<feature type="region of interest" description="Disordered" evidence="2">
    <location>
        <begin position="956"/>
        <end position="1002"/>
    </location>
</feature>
<evidence type="ECO:0000313" key="3">
    <source>
        <dbReference type="EMBL" id="CDW82526.1"/>
    </source>
</evidence>
<gene>
    <name evidence="3" type="primary">Contig8036.g8567</name>
    <name evidence="3" type="ORF">STYLEM_11559</name>
</gene>
<dbReference type="EMBL" id="CCKQ01010991">
    <property type="protein sequence ID" value="CDW82526.1"/>
    <property type="molecule type" value="Genomic_DNA"/>
</dbReference>
<evidence type="ECO:0000256" key="1">
    <source>
        <dbReference type="SAM" id="Coils"/>
    </source>
</evidence>
<name>A0A078AKW5_STYLE</name>